<dbReference type="STRING" id="763407.A0A163E837"/>
<sequence>MFLLQHIHSNTSFCLRSSLFTRPLIRQIHASLYRRSEAVMSRQEKIPSNLSMIDFFDPALSTTPRPFILHHGVSGYAKRGKPINSTITTEQDESAYSSLQFGDDAYFKRHDALGVADGVGGWRTRDGANPALYSRKIMHYAQLEIGRVRDAIQPYGVDEQISPVDVMNKAYQLTTQDTVSEGIVGSTTACIVLLCQNELRVANIGDCGVSVIRRDNFIFRSEEQQHSFNFPYQLGTSSCDTPADAQQFSVKVEEGDIIILGSDGLFDNLYDEEILEEVHRCMGRPIIKYDEFGDIEDPSYDDNDPDTNTNTNTDGLAIDTLVPIDADPQSISDALAIRAKQVSEDMDNPTSPFQVRAMHEGLYYQGGKADDITVLVAVVSLAGQGPVNTLED</sequence>
<keyword evidence="1" id="KW-0479">Metal-binding</keyword>
<evidence type="ECO:0000256" key="1">
    <source>
        <dbReference type="RuleBase" id="RU366020"/>
    </source>
</evidence>
<reference evidence="4" key="1">
    <citation type="submission" date="2015-06" db="EMBL/GenBank/DDBJ databases">
        <title>Expansion of signal transduction pathways in fungi by whole-genome duplication.</title>
        <authorList>
            <consortium name="DOE Joint Genome Institute"/>
            <person name="Corrochano L.M."/>
            <person name="Kuo A."/>
            <person name="Marcet-Houben M."/>
            <person name="Polaino S."/>
            <person name="Salamov A."/>
            <person name="Villalobos J.M."/>
            <person name="Alvarez M.I."/>
            <person name="Avalos J."/>
            <person name="Benito E.P."/>
            <person name="Benoit I."/>
            <person name="Burger G."/>
            <person name="Camino L.P."/>
            <person name="Canovas D."/>
            <person name="Cerda-Olmedo E."/>
            <person name="Cheng J.-F."/>
            <person name="Dominguez A."/>
            <person name="Elias M."/>
            <person name="Eslava A.P."/>
            <person name="Glaser F."/>
            <person name="Grimwood J."/>
            <person name="Gutierrez G."/>
            <person name="Heitman J."/>
            <person name="Henrissat B."/>
            <person name="Iturriaga E.A."/>
            <person name="Lang B.F."/>
            <person name="Lavin J.L."/>
            <person name="Lee S."/>
            <person name="Li W."/>
            <person name="Lindquist E."/>
            <person name="Lopez-Garcia S."/>
            <person name="Luque E.M."/>
            <person name="Marcos A.T."/>
            <person name="Martin J."/>
            <person name="McCluskey K."/>
            <person name="Medina H.R."/>
            <person name="Miralles-Duran A."/>
            <person name="Miyazaki A."/>
            <person name="Munoz-Torres E."/>
            <person name="Oguiza J.A."/>
            <person name="Ohm R."/>
            <person name="Olmedo M."/>
            <person name="Orejas M."/>
            <person name="Ortiz-Castellanos L."/>
            <person name="Pisabarro A.G."/>
            <person name="Rodriguez-Romero J."/>
            <person name="Ruiz-Herrera J."/>
            <person name="Ruiz-Vazquez R."/>
            <person name="Sanz C."/>
            <person name="Schackwitz W."/>
            <person name="Schmutz J."/>
            <person name="Shahriari M."/>
            <person name="Shelest E."/>
            <person name="Silva-Franco F."/>
            <person name="Soanes D."/>
            <person name="Syed K."/>
            <person name="Tagua V.G."/>
            <person name="Talbot N.J."/>
            <person name="Thon M."/>
            <person name="De vries R.P."/>
            <person name="Wiebenga A."/>
            <person name="Yadav J.S."/>
            <person name="Braun E.L."/>
            <person name="Baker S."/>
            <person name="Garre V."/>
            <person name="Horwitz B."/>
            <person name="Torres-Martinez S."/>
            <person name="Idnurm A."/>
            <person name="Herrera-Estrella A."/>
            <person name="Gabaldon T."/>
            <person name="Grigoriev I.V."/>
        </authorList>
    </citation>
    <scope>NUCLEOTIDE SEQUENCE [LARGE SCALE GENOMIC DNA]</scope>
    <source>
        <strain evidence="4">NRRL 1555(-)</strain>
    </source>
</reference>
<dbReference type="PANTHER" id="PTHR12320:SF84">
    <property type="entry name" value="PROTEIN PHOSPHATASE"/>
    <property type="match status" value="1"/>
</dbReference>
<dbReference type="InterPro" id="IPR001932">
    <property type="entry name" value="PPM-type_phosphatase-like_dom"/>
</dbReference>
<evidence type="ECO:0000259" key="2">
    <source>
        <dbReference type="PROSITE" id="PS51746"/>
    </source>
</evidence>
<dbReference type="GO" id="GO:0004722">
    <property type="term" value="F:protein serine/threonine phosphatase activity"/>
    <property type="evidence" value="ECO:0007669"/>
    <property type="project" value="UniProtKB-EC"/>
</dbReference>
<dbReference type="InterPro" id="IPR036457">
    <property type="entry name" value="PPM-type-like_dom_sf"/>
</dbReference>
<keyword evidence="1" id="KW-0460">Magnesium</keyword>
<dbReference type="EMBL" id="KV440975">
    <property type="protein sequence ID" value="OAD77240.1"/>
    <property type="molecule type" value="Genomic_DNA"/>
</dbReference>
<evidence type="ECO:0000313" key="3">
    <source>
        <dbReference type="EMBL" id="OAD77240.1"/>
    </source>
</evidence>
<dbReference type="InterPro" id="IPR039123">
    <property type="entry name" value="PPTC7"/>
</dbReference>
<dbReference type="OrthoDB" id="60843at2759"/>
<accession>A0A163E837</accession>
<dbReference type="EC" id="3.1.3.16" evidence="1"/>
<name>A0A163E837_PHYB8</name>
<keyword evidence="1" id="KW-0904">Protein phosphatase</keyword>
<comment type="catalytic activity">
    <reaction evidence="1">
        <text>O-phospho-L-threonyl-[protein] + H2O = L-threonyl-[protein] + phosphate</text>
        <dbReference type="Rhea" id="RHEA:47004"/>
        <dbReference type="Rhea" id="RHEA-COMP:11060"/>
        <dbReference type="Rhea" id="RHEA-COMP:11605"/>
        <dbReference type="ChEBI" id="CHEBI:15377"/>
        <dbReference type="ChEBI" id="CHEBI:30013"/>
        <dbReference type="ChEBI" id="CHEBI:43474"/>
        <dbReference type="ChEBI" id="CHEBI:61977"/>
        <dbReference type="EC" id="3.1.3.16"/>
    </reaction>
</comment>
<dbReference type="GO" id="GO:0046872">
    <property type="term" value="F:metal ion binding"/>
    <property type="evidence" value="ECO:0007669"/>
    <property type="project" value="UniProtKB-UniRule"/>
</dbReference>
<keyword evidence="1" id="KW-0464">Manganese</keyword>
<dbReference type="RefSeq" id="XP_018295280.1">
    <property type="nucleotide sequence ID" value="XM_018435292.1"/>
</dbReference>
<organism evidence="3 4">
    <name type="scientific">Phycomyces blakesleeanus (strain ATCC 8743b / DSM 1359 / FGSC 10004 / NBRC 33097 / NRRL 1555)</name>
    <dbReference type="NCBI Taxonomy" id="763407"/>
    <lineage>
        <taxon>Eukaryota</taxon>
        <taxon>Fungi</taxon>
        <taxon>Fungi incertae sedis</taxon>
        <taxon>Mucoromycota</taxon>
        <taxon>Mucoromycotina</taxon>
        <taxon>Mucoromycetes</taxon>
        <taxon>Mucorales</taxon>
        <taxon>Phycomycetaceae</taxon>
        <taxon>Phycomyces</taxon>
    </lineage>
</organism>
<dbReference type="PROSITE" id="PS51746">
    <property type="entry name" value="PPM_2"/>
    <property type="match status" value="1"/>
</dbReference>
<dbReference type="SMART" id="SM00331">
    <property type="entry name" value="PP2C_SIG"/>
    <property type="match status" value="1"/>
</dbReference>
<dbReference type="PANTHER" id="PTHR12320">
    <property type="entry name" value="PROTEIN PHOSPHATASE 2C"/>
    <property type="match status" value="1"/>
</dbReference>
<dbReference type="AlphaFoldDB" id="A0A163E837"/>
<comment type="cofactor">
    <cofactor evidence="1">
        <name>Mg(2+)</name>
        <dbReference type="ChEBI" id="CHEBI:18420"/>
    </cofactor>
</comment>
<dbReference type="SMART" id="SM00332">
    <property type="entry name" value="PP2Cc"/>
    <property type="match status" value="1"/>
</dbReference>
<dbReference type="VEuPathDB" id="FungiDB:PHYBLDRAFT_165728"/>
<dbReference type="Gene3D" id="3.60.40.10">
    <property type="entry name" value="PPM-type phosphatase domain"/>
    <property type="match status" value="2"/>
</dbReference>
<comment type="similarity">
    <text evidence="1">Belongs to the PP2C family.</text>
</comment>
<keyword evidence="1" id="KW-0378">Hydrolase</keyword>
<feature type="domain" description="PPM-type phosphatase" evidence="2">
    <location>
        <begin position="93"/>
        <end position="379"/>
    </location>
</feature>
<comment type="cofactor">
    <cofactor evidence="1">
        <name>Mn(2+)</name>
        <dbReference type="ChEBI" id="CHEBI:29035"/>
    </cofactor>
</comment>
<evidence type="ECO:0000313" key="4">
    <source>
        <dbReference type="Proteomes" id="UP000077315"/>
    </source>
</evidence>
<dbReference type="SUPFAM" id="SSF81606">
    <property type="entry name" value="PP2C-like"/>
    <property type="match status" value="1"/>
</dbReference>
<dbReference type="Proteomes" id="UP000077315">
    <property type="component" value="Unassembled WGS sequence"/>
</dbReference>
<comment type="catalytic activity">
    <reaction evidence="1">
        <text>O-phospho-L-seryl-[protein] + H2O = L-seryl-[protein] + phosphate</text>
        <dbReference type="Rhea" id="RHEA:20629"/>
        <dbReference type="Rhea" id="RHEA-COMP:9863"/>
        <dbReference type="Rhea" id="RHEA-COMP:11604"/>
        <dbReference type="ChEBI" id="CHEBI:15377"/>
        <dbReference type="ChEBI" id="CHEBI:29999"/>
        <dbReference type="ChEBI" id="CHEBI:43474"/>
        <dbReference type="ChEBI" id="CHEBI:83421"/>
        <dbReference type="EC" id="3.1.3.16"/>
    </reaction>
</comment>
<keyword evidence="4" id="KW-1185">Reference proteome</keyword>
<dbReference type="Pfam" id="PF07228">
    <property type="entry name" value="SpoIIE"/>
    <property type="match status" value="1"/>
</dbReference>
<dbReference type="InParanoid" id="A0A163E837"/>
<proteinExistence type="inferred from homology"/>
<dbReference type="GeneID" id="28996198"/>
<gene>
    <name evidence="3" type="ORF">PHYBLDRAFT_165728</name>
</gene>
<protein>
    <recommendedName>
        <fullName evidence="1">Protein phosphatase</fullName>
        <ecNumber evidence="1">3.1.3.16</ecNumber>
    </recommendedName>
</protein>